<keyword evidence="3" id="KW-0326">Glycosidase</keyword>
<dbReference type="InterPro" id="IPR006710">
    <property type="entry name" value="Glyco_hydro_43"/>
</dbReference>
<dbReference type="InterPro" id="IPR013320">
    <property type="entry name" value="ConA-like_dom_sf"/>
</dbReference>
<evidence type="ECO:0000313" key="8">
    <source>
        <dbReference type="EMBL" id="RYP03101.1"/>
    </source>
</evidence>
<dbReference type="OrthoDB" id="408373at2759"/>
<evidence type="ECO:0000313" key="9">
    <source>
        <dbReference type="Proteomes" id="UP000293360"/>
    </source>
</evidence>
<proteinExistence type="inferred from homology"/>
<dbReference type="SUPFAM" id="SSF75005">
    <property type="entry name" value="Arabinanase/levansucrase/invertase"/>
    <property type="match status" value="1"/>
</dbReference>
<dbReference type="SUPFAM" id="SSF49899">
    <property type="entry name" value="Concanavalin A-like lectins/glucanases"/>
    <property type="match status" value="1"/>
</dbReference>
<feature type="active site" description="Proton donor" evidence="4">
    <location>
        <position position="373"/>
    </location>
</feature>
<evidence type="ECO:0000256" key="3">
    <source>
        <dbReference type="ARBA" id="ARBA00023295"/>
    </source>
</evidence>
<evidence type="ECO:0000256" key="4">
    <source>
        <dbReference type="PIRSR" id="PIRSR606710-1"/>
    </source>
</evidence>
<keyword evidence="6" id="KW-1133">Transmembrane helix</keyword>
<feature type="domain" description="Beta-xylosidase C-terminal Concanavalin A-like" evidence="7">
    <location>
        <begin position="514"/>
        <end position="720"/>
    </location>
</feature>
<comment type="caution">
    <text evidence="8">The sequence shown here is derived from an EMBL/GenBank/DDBJ whole genome shotgun (WGS) entry which is preliminary data.</text>
</comment>
<organism evidence="8 9">
    <name type="scientific">Monosporascus ibericus</name>
    <dbReference type="NCBI Taxonomy" id="155417"/>
    <lineage>
        <taxon>Eukaryota</taxon>
        <taxon>Fungi</taxon>
        <taxon>Dikarya</taxon>
        <taxon>Ascomycota</taxon>
        <taxon>Pezizomycotina</taxon>
        <taxon>Sordariomycetes</taxon>
        <taxon>Xylariomycetidae</taxon>
        <taxon>Xylariales</taxon>
        <taxon>Xylariales incertae sedis</taxon>
        <taxon>Monosporascus</taxon>
    </lineage>
</organism>
<gene>
    <name evidence="8" type="ORF">DL764_005384</name>
</gene>
<feature type="transmembrane region" description="Helical" evidence="6">
    <location>
        <begin position="32"/>
        <end position="52"/>
    </location>
</feature>
<dbReference type="EMBL" id="QJNU01000282">
    <property type="protein sequence ID" value="RYP03101.1"/>
    <property type="molecule type" value="Genomic_DNA"/>
</dbReference>
<accession>A0A4Q4T947</accession>
<protein>
    <recommendedName>
        <fullName evidence="7">Beta-xylosidase C-terminal Concanavalin A-like domain-containing protein</fullName>
    </recommendedName>
</protein>
<feature type="site" description="Important for catalytic activity, responsible for pKa modulation of the active site Glu and correct orientation of both the proton donor and substrate" evidence="5">
    <location>
        <position position="326"/>
    </location>
</feature>
<dbReference type="PANTHER" id="PTHR42812">
    <property type="entry name" value="BETA-XYLOSIDASE"/>
    <property type="match status" value="1"/>
</dbReference>
<sequence>MRSSIPVIFAYMLQNRPQTASALVVGRRSPEALAVAAFSYMFTMASAWFVALGRTRALDTLASAAPQDRRIADELNGSCGGVLRGQGRQWFGALVNLISYQGSALSAGIYLAFNGWGLEGLWIGLCIALYLVGFFEWVLVGLSNWNGEARNASTDSALGVAEGMCEEESTTMRFQYLEWALGLLASAASPALAAGRENSTYYNPALPGWHSDPSCTQVDGTFFCATSTFISFPGIPIYASRDLVNWRLVSHAWNRESQLPGVSRSTTGQQDGMYAPTLRYRDGEFYLICEYLGQPEGIIGVVFRTTDPFRDEAWSDPVIFWPTNIDPDLFWDDDGRTYVATHTVILQEIDLETGELSQPPINIWNGTGGVWPEGPHIYKRDGWYYLLIAEGGTGLDHAVTIARSRNITGPYEGYENNPILTNRGTDEYFQTVGHADLFQDAKGNWWGACLATRSGPEYEVYPMGREAVVFPVRWEEGEWPVLEPIRGEMSAPLPPINRDVPGDGPFNTDPDVYDFAEGTPIPRNLVYWRVPREGTFSTTSKGLQIVPSRNNLTGTPLSEVTPELSGQQGLAFIGRRQTDSIFRFSVDLSFAPTEIGQEAGVTVFLTQVNHIDLGVVLSTSCRGGKKPRLSLRFRAEGTGGAPEPRTVPLPADWAQGGPIRLQIDTPDAAHYTLSAMPAADPDAAISVATASARLVSGGNGSFVGSLVGAYATCNGAGSGVDCPPGGNAYFSRWRYTGIAQYISANERVPSW</sequence>
<dbReference type="Pfam" id="PF04616">
    <property type="entry name" value="Glyco_hydro_43"/>
    <property type="match status" value="1"/>
</dbReference>
<keyword evidence="2" id="KW-0378">Hydrolase</keyword>
<evidence type="ECO:0000256" key="2">
    <source>
        <dbReference type="ARBA" id="ARBA00022801"/>
    </source>
</evidence>
<reference evidence="8 9" key="1">
    <citation type="submission" date="2018-06" db="EMBL/GenBank/DDBJ databases">
        <title>Complete Genomes of Monosporascus.</title>
        <authorList>
            <person name="Robinson A.J."/>
            <person name="Natvig D.O."/>
        </authorList>
    </citation>
    <scope>NUCLEOTIDE SEQUENCE [LARGE SCALE GENOMIC DNA]</scope>
    <source>
        <strain evidence="8 9">CBS 110550</strain>
    </source>
</reference>
<evidence type="ECO:0000256" key="1">
    <source>
        <dbReference type="ARBA" id="ARBA00009865"/>
    </source>
</evidence>
<dbReference type="Pfam" id="PF17851">
    <property type="entry name" value="GH43_C2"/>
    <property type="match status" value="1"/>
</dbReference>
<dbReference type="PANTHER" id="PTHR42812:SF17">
    <property type="entry name" value="BETA-XYLOSIDASE C-TERMINAL CONCANAVALIN A-LIKE DOMAIN-CONTAINING PROTEIN-RELATED"/>
    <property type="match status" value="1"/>
</dbReference>
<dbReference type="AlphaFoldDB" id="A0A4Q4T947"/>
<name>A0A4Q4T947_9PEZI</name>
<dbReference type="InterPro" id="IPR023296">
    <property type="entry name" value="Glyco_hydro_beta-prop_sf"/>
</dbReference>
<keyword evidence="9" id="KW-1185">Reference proteome</keyword>
<feature type="active site" description="Proton acceptor" evidence="4">
    <location>
        <position position="212"/>
    </location>
</feature>
<dbReference type="Gene3D" id="2.60.120.200">
    <property type="match status" value="1"/>
</dbReference>
<keyword evidence="6" id="KW-0812">Transmembrane</keyword>
<dbReference type="CDD" id="cd18833">
    <property type="entry name" value="GH43_PcXyl-like"/>
    <property type="match status" value="1"/>
</dbReference>
<dbReference type="InterPro" id="IPR041542">
    <property type="entry name" value="GH43_C2"/>
</dbReference>
<dbReference type="InterPro" id="IPR051795">
    <property type="entry name" value="Glycosyl_Hydrlase_43"/>
</dbReference>
<evidence type="ECO:0000256" key="6">
    <source>
        <dbReference type="SAM" id="Phobius"/>
    </source>
</evidence>
<feature type="transmembrane region" description="Helical" evidence="6">
    <location>
        <begin position="119"/>
        <end position="140"/>
    </location>
</feature>
<dbReference type="GO" id="GO:0004553">
    <property type="term" value="F:hydrolase activity, hydrolyzing O-glycosyl compounds"/>
    <property type="evidence" value="ECO:0007669"/>
    <property type="project" value="InterPro"/>
</dbReference>
<dbReference type="Gene3D" id="2.115.10.20">
    <property type="entry name" value="Glycosyl hydrolase domain, family 43"/>
    <property type="match status" value="1"/>
</dbReference>
<feature type="transmembrane region" description="Helical" evidence="6">
    <location>
        <begin position="90"/>
        <end position="113"/>
    </location>
</feature>
<evidence type="ECO:0000259" key="7">
    <source>
        <dbReference type="Pfam" id="PF17851"/>
    </source>
</evidence>
<evidence type="ECO:0000256" key="5">
    <source>
        <dbReference type="PIRSR" id="PIRSR606710-2"/>
    </source>
</evidence>
<dbReference type="STRING" id="155417.A0A4Q4T947"/>
<keyword evidence="6" id="KW-0472">Membrane</keyword>
<dbReference type="Proteomes" id="UP000293360">
    <property type="component" value="Unassembled WGS sequence"/>
</dbReference>
<comment type="similarity">
    <text evidence="1">Belongs to the glycosyl hydrolase 43 family.</text>
</comment>
<dbReference type="GO" id="GO:0005975">
    <property type="term" value="P:carbohydrate metabolic process"/>
    <property type="evidence" value="ECO:0007669"/>
    <property type="project" value="InterPro"/>
</dbReference>